<accession>A0A7R9GBT7</accession>
<reference evidence="1" key="1">
    <citation type="submission" date="2020-11" db="EMBL/GenBank/DDBJ databases">
        <authorList>
            <person name="Tran Van P."/>
        </authorList>
    </citation>
    <scope>NUCLEOTIDE SEQUENCE</scope>
</reference>
<evidence type="ECO:0000313" key="2">
    <source>
        <dbReference type="Proteomes" id="UP000678499"/>
    </source>
</evidence>
<keyword evidence="2" id="KW-1185">Reference proteome</keyword>
<dbReference type="EMBL" id="OA882693">
    <property type="protein sequence ID" value="CAD7276576.1"/>
    <property type="molecule type" value="Genomic_DNA"/>
</dbReference>
<proteinExistence type="predicted"/>
<organism evidence="1">
    <name type="scientific">Notodromas monacha</name>
    <dbReference type="NCBI Taxonomy" id="399045"/>
    <lineage>
        <taxon>Eukaryota</taxon>
        <taxon>Metazoa</taxon>
        <taxon>Ecdysozoa</taxon>
        <taxon>Arthropoda</taxon>
        <taxon>Crustacea</taxon>
        <taxon>Oligostraca</taxon>
        <taxon>Ostracoda</taxon>
        <taxon>Podocopa</taxon>
        <taxon>Podocopida</taxon>
        <taxon>Cypridocopina</taxon>
        <taxon>Cypridoidea</taxon>
        <taxon>Cyprididae</taxon>
        <taxon>Notodromas</taxon>
    </lineage>
</organism>
<protein>
    <submittedName>
        <fullName evidence="1">Uncharacterized protein</fullName>
    </submittedName>
</protein>
<dbReference type="EMBL" id="CAJPEX010000656">
    <property type="protein sequence ID" value="CAG0916728.1"/>
    <property type="molecule type" value="Genomic_DNA"/>
</dbReference>
<evidence type="ECO:0000313" key="1">
    <source>
        <dbReference type="EMBL" id="CAD7276576.1"/>
    </source>
</evidence>
<gene>
    <name evidence="1" type="ORF">NMOB1V02_LOCUS4332</name>
</gene>
<dbReference type="Proteomes" id="UP000678499">
    <property type="component" value="Unassembled WGS sequence"/>
</dbReference>
<name>A0A7R9GBT7_9CRUS</name>
<dbReference type="AlphaFoldDB" id="A0A7R9GBT7"/>
<sequence>MEVVIFKDYCQTVTGPIPAELTIGVRRFDTFQLFQADSTWGPLEHIAFSSYFTDATGLSYIEVVRVYEDDKVQVHYEIVDSPNGDWQTGELLCPLSTSAVFHASSRESHKLHLQLNSPTLHGYLKPNCHGGVLWQSYISNAPDDQGFFYGVSSSIVSNPTVDGGLAWDVISFTLTPDDRVLVNFHLYDIPAGGDLLPDPSGALIECELHHGGGGGPGSVYFYRYP</sequence>